<dbReference type="PaxDb" id="449447-MAE_55340"/>
<reference evidence="1 2" key="1">
    <citation type="journal article" date="2007" name="DNA Res.">
        <title>Complete genomic structure of the bloom-forming toxic cyanobacterium Microcystis aeruginosa NIES-843.</title>
        <authorList>
            <person name="Kaneko T."/>
            <person name="Nakajima N."/>
            <person name="Okamoto S."/>
            <person name="Suzuki I."/>
            <person name="Tanabe Y."/>
            <person name="Tamaoki M."/>
            <person name="Nakamura Y."/>
            <person name="Kasai F."/>
            <person name="Watanabe A."/>
            <person name="Kawashima K."/>
            <person name="Kishida Y."/>
            <person name="Ono A."/>
            <person name="Shimizu Y."/>
            <person name="Takahashi C."/>
            <person name="Minami C."/>
            <person name="Fujishiro T."/>
            <person name="Kohara M."/>
            <person name="Katoh M."/>
            <person name="Nakazaki N."/>
            <person name="Nakayama S."/>
            <person name="Yamada M."/>
            <person name="Tabata S."/>
            <person name="Watanabe M.M."/>
        </authorList>
    </citation>
    <scope>NUCLEOTIDE SEQUENCE [LARGE SCALE GENOMIC DNA]</scope>
    <source>
        <strain evidence="2">NIES-843 / IAM M-247</strain>
    </source>
</reference>
<proteinExistence type="predicted"/>
<name>B0JGU0_MICAN</name>
<accession>B0JGU0</accession>
<dbReference type="EMBL" id="AP009552">
    <property type="protein sequence ID" value="BAG05356.1"/>
    <property type="molecule type" value="Genomic_DNA"/>
</dbReference>
<dbReference type="HOGENOM" id="CLU_1650191_0_0_3"/>
<gene>
    <name evidence="1" type="ordered locus">MAE_55340</name>
</gene>
<evidence type="ECO:0000313" key="2">
    <source>
        <dbReference type="Proteomes" id="UP000001510"/>
    </source>
</evidence>
<protein>
    <submittedName>
        <fullName evidence="1">Uncharacterized protein</fullName>
    </submittedName>
</protein>
<dbReference type="STRING" id="449447.MAE_55340"/>
<sequence>MRPLGFRYCHTSCRTDLIGLPPSIQTRSGARDILGRQSGALPSKTVTFFTPKRSQLRRIKLATSSSLSMAIIGLLGHNKPISTGIVPVPAPISQKTPPSPNLKAEIINNLTSRLLKGIPGKRSNNSSGIPGVLYNQVMGNQLLRSFTTKHYYINLSKFLY</sequence>
<dbReference type="AlphaFoldDB" id="B0JGU0"/>
<dbReference type="Proteomes" id="UP000001510">
    <property type="component" value="Chromosome"/>
</dbReference>
<organism evidence="1 2">
    <name type="scientific">Microcystis aeruginosa (strain NIES-843 / IAM M-2473)</name>
    <dbReference type="NCBI Taxonomy" id="449447"/>
    <lineage>
        <taxon>Bacteria</taxon>
        <taxon>Bacillati</taxon>
        <taxon>Cyanobacteriota</taxon>
        <taxon>Cyanophyceae</taxon>
        <taxon>Oscillatoriophycideae</taxon>
        <taxon>Chroococcales</taxon>
        <taxon>Microcystaceae</taxon>
        <taxon>Microcystis</taxon>
    </lineage>
</organism>
<keyword evidence="2" id="KW-1185">Reference proteome</keyword>
<dbReference type="KEGG" id="mar:MAE_55340"/>
<evidence type="ECO:0000313" key="1">
    <source>
        <dbReference type="EMBL" id="BAG05356.1"/>
    </source>
</evidence>
<dbReference type="EnsemblBacteria" id="BAG05356">
    <property type="protein sequence ID" value="BAG05356"/>
    <property type="gene ID" value="MAE_55340"/>
</dbReference>